<evidence type="ECO:0000256" key="1">
    <source>
        <dbReference type="ARBA" id="ARBA00001933"/>
    </source>
</evidence>
<dbReference type="PIRSF" id="PIRSF001434">
    <property type="entry name" value="CGS"/>
    <property type="match status" value="1"/>
</dbReference>
<dbReference type="GO" id="GO:0019346">
    <property type="term" value="P:transsulfuration"/>
    <property type="evidence" value="ECO:0007669"/>
    <property type="project" value="InterPro"/>
</dbReference>
<dbReference type="InterPro" id="IPR015421">
    <property type="entry name" value="PyrdxlP-dep_Trfase_major"/>
</dbReference>
<dbReference type="GO" id="GO:0019343">
    <property type="term" value="P:cysteine biosynthetic process via cystathionine"/>
    <property type="evidence" value="ECO:0007669"/>
    <property type="project" value="TreeGrafter"/>
</dbReference>
<name>A0A844B4M5_9RHOB</name>
<evidence type="ECO:0000313" key="5">
    <source>
        <dbReference type="EMBL" id="MQY44326.1"/>
    </source>
</evidence>
<dbReference type="GO" id="GO:0005737">
    <property type="term" value="C:cytoplasm"/>
    <property type="evidence" value="ECO:0007669"/>
    <property type="project" value="TreeGrafter"/>
</dbReference>
<evidence type="ECO:0000256" key="3">
    <source>
        <dbReference type="PIRSR" id="PIRSR001434-2"/>
    </source>
</evidence>
<protein>
    <submittedName>
        <fullName evidence="5">Cystathionine gamma-lyase</fullName>
        <ecNumber evidence="5">4.4.1.1</ecNumber>
    </submittedName>
</protein>
<dbReference type="InterPro" id="IPR015422">
    <property type="entry name" value="PyrdxlP-dep_Trfase_small"/>
</dbReference>
<dbReference type="GO" id="GO:0030170">
    <property type="term" value="F:pyridoxal phosphate binding"/>
    <property type="evidence" value="ECO:0007669"/>
    <property type="project" value="InterPro"/>
</dbReference>
<proteinExistence type="inferred from homology"/>
<dbReference type="NCBIfam" id="NF005758">
    <property type="entry name" value="PRK07582.1"/>
    <property type="match status" value="1"/>
</dbReference>
<dbReference type="PANTHER" id="PTHR11808">
    <property type="entry name" value="TRANS-SULFURATION ENZYME FAMILY MEMBER"/>
    <property type="match status" value="1"/>
</dbReference>
<dbReference type="Gene3D" id="3.40.640.10">
    <property type="entry name" value="Type I PLP-dependent aspartate aminotransferase-like (Major domain)"/>
    <property type="match status" value="1"/>
</dbReference>
<keyword evidence="5" id="KW-0456">Lyase</keyword>
<dbReference type="GO" id="GO:0004123">
    <property type="term" value="F:cystathionine gamma-lyase activity"/>
    <property type="evidence" value="ECO:0007669"/>
    <property type="project" value="TreeGrafter"/>
</dbReference>
<gene>
    <name evidence="5" type="ORF">GG681_16905</name>
</gene>
<dbReference type="EMBL" id="WIXK01000014">
    <property type="protein sequence ID" value="MQY44326.1"/>
    <property type="molecule type" value="Genomic_DNA"/>
</dbReference>
<keyword evidence="6" id="KW-1185">Reference proteome</keyword>
<reference evidence="5 6" key="1">
    <citation type="submission" date="2019-10" db="EMBL/GenBank/DDBJ databases">
        <title>Epibacterium sp. nov., isolated from seawater.</title>
        <authorList>
            <person name="Zhang X."/>
            <person name="Li N."/>
        </authorList>
    </citation>
    <scope>NUCLEOTIDE SEQUENCE [LARGE SCALE GENOMIC DNA]</scope>
    <source>
        <strain evidence="5 6">SM1969</strain>
    </source>
</reference>
<comment type="caution">
    <text evidence="5">The sequence shown here is derived from an EMBL/GenBank/DDBJ whole genome shotgun (WGS) entry which is preliminary data.</text>
</comment>
<dbReference type="Pfam" id="PF01053">
    <property type="entry name" value="Cys_Met_Meta_PP"/>
    <property type="match status" value="1"/>
</dbReference>
<dbReference type="InterPro" id="IPR000277">
    <property type="entry name" value="Cys/Met-Metab_PyrdxlP-dep_enz"/>
</dbReference>
<keyword evidence="2 3" id="KW-0663">Pyridoxal phosphate</keyword>
<organism evidence="5 6">
    <name type="scientific">Tritonibacter aquimaris</name>
    <dbReference type="NCBI Taxonomy" id="2663379"/>
    <lineage>
        <taxon>Bacteria</taxon>
        <taxon>Pseudomonadati</taxon>
        <taxon>Pseudomonadota</taxon>
        <taxon>Alphaproteobacteria</taxon>
        <taxon>Rhodobacterales</taxon>
        <taxon>Paracoccaceae</taxon>
        <taxon>Tritonibacter</taxon>
    </lineage>
</organism>
<dbReference type="Proteomes" id="UP000436694">
    <property type="component" value="Unassembled WGS sequence"/>
</dbReference>
<dbReference type="SUPFAM" id="SSF53383">
    <property type="entry name" value="PLP-dependent transferases"/>
    <property type="match status" value="1"/>
</dbReference>
<dbReference type="InterPro" id="IPR015424">
    <property type="entry name" value="PyrdxlP-dep_Trfase"/>
</dbReference>
<evidence type="ECO:0000313" key="6">
    <source>
        <dbReference type="Proteomes" id="UP000436694"/>
    </source>
</evidence>
<dbReference type="Gene3D" id="3.90.1150.10">
    <property type="entry name" value="Aspartate Aminotransferase, domain 1"/>
    <property type="match status" value="1"/>
</dbReference>
<evidence type="ECO:0000256" key="4">
    <source>
        <dbReference type="RuleBase" id="RU362118"/>
    </source>
</evidence>
<dbReference type="EC" id="4.4.1.1" evidence="5"/>
<dbReference type="PANTHER" id="PTHR11808:SF85">
    <property type="entry name" value="CYSTATHIONINE GAMMA-LYASE-RELATED"/>
    <property type="match status" value="1"/>
</dbReference>
<feature type="modified residue" description="N6-(pyridoxal phosphate)lysine" evidence="3">
    <location>
        <position position="194"/>
    </location>
</feature>
<evidence type="ECO:0000256" key="2">
    <source>
        <dbReference type="ARBA" id="ARBA00022898"/>
    </source>
</evidence>
<sequence length="370" mass="39431">MGSSLASGALLHKRGQSLEKGAPIAPPITSASMFHLPGDPDGSYHYGRAGNPSWSCTEAMIGALEDAPALLFPSGMAAISAALFATLRAGARLLLPSDGYYTTRLLAERFLEPLGVTFVERPTAQFCEGGFEGFDVVFVETPSNPGLDMTDLRAVATQVRAAGGITIADNTTLTPLGQRPLDLGIDIVVSSDTKALGGHSDLLAGHVASRNSDLMQRVEDWRKLSGSIAGAHTAWLLHRGMETLEVRYDRMCNNAEVIAARLAEHSAVNQVRFPGLATDPAHEIARTQCARFGFLIGVTLSDAERAEQFINSCTLLRPATSFGGVHSSAERRARWGDAVEPGFVRIAVGVEPVEELWAAFDTALNETLTS</sequence>
<comment type="similarity">
    <text evidence="4">Belongs to the trans-sulfuration enzymes family.</text>
</comment>
<dbReference type="AlphaFoldDB" id="A0A844B4M5"/>
<accession>A0A844B4M5</accession>
<comment type="cofactor">
    <cofactor evidence="1 4">
        <name>pyridoxal 5'-phosphate</name>
        <dbReference type="ChEBI" id="CHEBI:597326"/>
    </cofactor>
</comment>